<dbReference type="EMBL" id="CM001883">
    <property type="protein sequence ID" value="EOY11067.1"/>
    <property type="molecule type" value="Genomic_DNA"/>
</dbReference>
<dbReference type="Proteomes" id="UP000026915">
    <property type="component" value="Chromosome 5"/>
</dbReference>
<name>A0A061F2Z8_THECC</name>
<sequence length="947" mass="110565">MEIKPFLHEHFLSSYFVDNRHEKCAKCTQEIDDDEFSAYSCESCNFWLHSHCAQQQLPVQITHPLHSEHCLELFSFELNPFICDKCACIACDFKYSCKRCSFNLDYICALKTNEEGRWRCERKEQRSTIQHFIHLHDLSLFNYRKTCLFYYNCSWCKEPLSGRSYGCLDCYFFLHESCTWEMPKTLQHPFHPSHRLFLQFGNLSNRCNACKGQLRTLYSSDQRYDNNRHYCCHECNFWLHLSCARYLPTLKNSCHEHDLTHSLSHHMLTCNVCGENCDKSIRCACCRCVQCDLNFHFKCASISYEVKHKSHRHELFLKDFVREDDLGEYYCDICEEKRNSTLHAYYCEKCKYVAHMECVLNEQKSTKKSLPSIPRSMNTEFDHGATTLKVDGKVSIEKVMEQGESKQGSPEFLSELGGTIDTRIYKSGQLKMQVEYFNHEHPLDFHEVFEENGKPTCQVCKLEICGPSYVCKTCGYWCLHKACYELPPEVLNPLHPHPLSLLTRYPDILPGRFICDECGDISEGFLYFCFECRQFKVDVKCGGLSGPRNQGQRLKEMDRKTKISHANHEHMLVLGNAKKGHYCSYCQLEIFGLAYCCLDCDDIYILHESCLDFPEKMQHPFHPLHLLVVNRDFYELCDFCGYGTLAIVYSCFECDLHLHVPCLNSLRQALRFKFGTHKLDFYYIGIGSQMLKEMCWCLRCDESCTGPFYFCKEAYISFHLECFPMPQTVKSTHHIHPLVLKNSFVEDDSGEYYCDICEEKRFREYHIYYCEECQGMFIAHIECVFSQVEEVLSLLVPRARKNSVELEEKIENRLKGINDRLGRQRKMATVTLGVRSLYQACLMVALIAIASFMNHALGRYPRSRNILSIRLTIFTCNLAIFGPLAMLAKCNVCGDNCDASGRCAFYRCVQCDLNFHFKCASIPSKVKHESHRHKFFFKDFVREDDLG</sequence>
<dbReference type="PANTHER" id="PTHR46288:SF86">
    <property type="entry name" value="PHORBOL-ESTER_DAG-TYPE DOMAIN-CONTAINING PROTEIN"/>
    <property type="match status" value="1"/>
</dbReference>
<evidence type="ECO:0000256" key="3">
    <source>
        <dbReference type="ARBA" id="ARBA00022771"/>
    </source>
</evidence>
<keyword evidence="5" id="KW-0812">Transmembrane</keyword>
<evidence type="ECO:0000256" key="1">
    <source>
        <dbReference type="ARBA" id="ARBA00022723"/>
    </source>
</evidence>
<evidence type="ECO:0000313" key="8">
    <source>
        <dbReference type="Proteomes" id="UP000026915"/>
    </source>
</evidence>
<feature type="domain" description="Phorbol-ester/DAG-type" evidence="6">
    <location>
        <begin position="9"/>
        <end position="70"/>
    </location>
</feature>
<dbReference type="HOGENOM" id="CLU_017477_0_0_1"/>
<dbReference type="InterPro" id="IPR002219">
    <property type="entry name" value="PKC_DAG/PE"/>
</dbReference>
<dbReference type="eggNOG" id="ENOG502SIES">
    <property type="taxonomic scope" value="Eukaryota"/>
</dbReference>
<keyword evidence="1" id="KW-0479">Metal-binding</keyword>
<dbReference type="InterPro" id="IPR046349">
    <property type="entry name" value="C1-like_sf"/>
</dbReference>
<feature type="transmembrane region" description="Helical" evidence="5">
    <location>
        <begin position="837"/>
        <end position="857"/>
    </location>
</feature>
<keyword evidence="5" id="KW-0472">Membrane</keyword>
<feature type="domain" description="Phorbol-ester/DAG-type" evidence="6">
    <location>
        <begin position="193"/>
        <end position="254"/>
    </location>
</feature>
<dbReference type="Gramene" id="EOY11067">
    <property type="protein sequence ID" value="EOY11067"/>
    <property type="gene ID" value="TCM_026341"/>
</dbReference>
<dbReference type="AlphaFoldDB" id="A0A061F2Z8"/>
<reference evidence="7 8" key="1">
    <citation type="journal article" date="2013" name="Genome Biol.">
        <title>The genome sequence of the most widely cultivated cacao type and its use to identify candidate genes regulating pod color.</title>
        <authorList>
            <person name="Motamayor J.C."/>
            <person name="Mockaitis K."/>
            <person name="Schmutz J."/>
            <person name="Haiminen N."/>
            <person name="Iii D.L."/>
            <person name="Cornejo O."/>
            <person name="Findley S.D."/>
            <person name="Zheng P."/>
            <person name="Utro F."/>
            <person name="Royaert S."/>
            <person name="Saski C."/>
            <person name="Jenkins J."/>
            <person name="Podicheti R."/>
            <person name="Zhao M."/>
            <person name="Scheffler B.E."/>
            <person name="Stack J.C."/>
            <person name="Feltus F.A."/>
            <person name="Mustiga G.M."/>
            <person name="Amores F."/>
            <person name="Phillips W."/>
            <person name="Marelli J.P."/>
            <person name="May G.D."/>
            <person name="Shapiro H."/>
            <person name="Ma J."/>
            <person name="Bustamante C.D."/>
            <person name="Schnell R.J."/>
            <person name="Main D."/>
            <person name="Gilbert D."/>
            <person name="Parida L."/>
            <person name="Kuhn D.N."/>
        </authorList>
    </citation>
    <scope>NUCLEOTIDE SEQUENCE [LARGE SCALE GENOMIC DNA]</scope>
    <source>
        <strain evidence="8">cv. Matina 1-6</strain>
    </source>
</reference>
<proteinExistence type="predicted"/>
<feature type="transmembrane region" description="Helical" evidence="5">
    <location>
        <begin position="869"/>
        <end position="888"/>
    </location>
</feature>
<dbReference type="SMART" id="SM00249">
    <property type="entry name" value="PHD"/>
    <property type="match status" value="7"/>
</dbReference>
<dbReference type="InterPro" id="IPR004146">
    <property type="entry name" value="DC1"/>
</dbReference>
<dbReference type="GO" id="GO:0008270">
    <property type="term" value="F:zinc ion binding"/>
    <property type="evidence" value="ECO:0007669"/>
    <property type="project" value="UniProtKB-KW"/>
</dbReference>
<dbReference type="InterPro" id="IPR001965">
    <property type="entry name" value="Znf_PHD"/>
</dbReference>
<keyword evidence="4" id="KW-0862">Zinc</keyword>
<evidence type="ECO:0000313" key="7">
    <source>
        <dbReference type="EMBL" id="EOY11067.1"/>
    </source>
</evidence>
<dbReference type="SMART" id="SM00109">
    <property type="entry name" value="C1"/>
    <property type="match status" value="3"/>
</dbReference>
<organism evidence="7 8">
    <name type="scientific">Theobroma cacao</name>
    <name type="common">Cacao</name>
    <name type="synonym">Cocoa</name>
    <dbReference type="NCBI Taxonomy" id="3641"/>
    <lineage>
        <taxon>Eukaryota</taxon>
        <taxon>Viridiplantae</taxon>
        <taxon>Streptophyta</taxon>
        <taxon>Embryophyta</taxon>
        <taxon>Tracheophyta</taxon>
        <taxon>Spermatophyta</taxon>
        <taxon>Magnoliopsida</taxon>
        <taxon>eudicotyledons</taxon>
        <taxon>Gunneridae</taxon>
        <taxon>Pentapetalae</taxon>
        <taxon>rosids</taxon>
        <taxon>malvids</taxon>
        <taxon>Malvales</taxon>
        <taxon>Malvaceae</taxon>
        <taxon>Byttnerioideae</taxon>
        <taxon>Theobroma</taxon>
    </lineage>
</organism>
<dbReference type="PANTHER" id="PTHR46288">
    <property type="entry name" value="PHORBOL-ESTER/DAG-TYPE DOMAIN-CONTAINING PROTEIN"/>
    <property type="match status" value="1"/>
</dbReference>
<gene>
    <name evidence="7" type="ORF">TCM_026341</name>
</gene>
<keyword evidence="3" id="KW-0863">Zinc-finger</keyword>
<evidence type="ECO:0000256" key="2">
    <source>
        <dbReference type="ARBA" id="ARBA00022737"/>
    </source>
</evidence>
<evidence type="ECO:0000259" key="6">
    <source>
        <dbReference type="PROSITE" id="PS50081"/>
    </source>
</evidence>
<protein>
    <submittedName>
        <fullName evidence="7">Cysteine/Histidine-rich C1 domain family protein, putative</fullName>
    </submittedName>
</protein>
<keyword evidence="8" id="KW-1185">Reference proteome</keyword>
<keyword evidence="5" id="KW-1133">Transmembrane helix</keyword>
<accession>A0A061F2Z8</accession>
<dbReference type="SUPFAM" id="SSF57889">
    <property type="entry name" value="Cysteine-rich domain"/>
    <property type="match status" value="9"/>
</dbReference>
<dbReference type="Pfam" id="PF03107">
    <property type="entry name" value="C1_2"/>
    <property type="match status" value="4"/>
</dbReference>
<dbReference type="PROSITE" id="PS50081">
    <property type="entry name" value="ZF_DAG_PE_2"/>
    <property type="match status" value="2"/>
</dbReference>
<evidence type="ECO:0000256" key="5">
    <source>
        <dbReference type="SAM" id="Phobius"/>
    </source>
</evidence>
<evidence type="ECO:0000256" key="4">
    <source>
        <dbReference type="ARBA" id="ARBA00022833"/>
    </source>
</evidence>
<dbReference type="InParanoid" id="A0A061F2Z8"/>
<keyword evidence="2" id="KW-0677">Repeat</keyword>